<reference evidence="5 6" key="1">
    <citation type="submission" date="2018-05" db="EMBL/GenBank/DDBJ databases">
        <title>Rhodohalobacter halophilus gen. nov., sp. nov., a moderately halophilic member of the family Balneolaceae.</title>
        <authorList>
            <person name="Liu Z.-W."/>
        </authorList>
    </citation>
    <scope>NUCLEOTIDE SEQUENCE [LARGE SCALE GENOMIC DNA]</scope>
    <source>
        <strain evidence="5 6">8A47</strain>
    </source>
</reference>
<dbReference type="Proteomes" id="UP000245533">
    <property type="component" value="Unassembled WGS sequence"/>
</dbReference>
<keyword evidence="6" id="KW-1185">Reference proteome</keyword>
<dbReference type="PANTHER" id="PTHR33867:SF1">
    <property type="entry name" value="RIBOSOME MATURATION FACTOR RIMP"/>
    <property type="match status" value="1"/>
</dbReference>
<dbReference type="GO" id="GO:0000028">
    <property type="term" value="P:ribosomal small subunit assembly"/>
    <property type="evidence" value="ECO:0007669"/>
    <property type="project" value="TreeGrafter"/>
</dbReference>
<comment type="function">
    <text evidence="3">Required for maturation of 30S ribosomal subunits.</text>
</comment>
<evidence type="ECO:0000313" key="5">
    <source>
        <dbReference type="EMBL" id="PWN06573.1"/>
    </source>
</evidence>
<dbReference type="AlphaFoldDB" id="A0A316TPM0"/>
<dbReference type="InterPro" id="IPR003728">
    <property type="entry name" value="Ribosome_maturation_RimP"/>
</dbReference>
<dbReference type="InterPro" id="IPR035956">
    <property type="entry name" value="RimP_N_sf"/>
</dbReference>
<dbReference type="EMBL" id="QGGB01000006">
    <property type="protein sequence ID" value="PWN06573.1"/>
    <property type="molecule type" value="Genomic_DNA"/>
</dbReference>
<evidence type="ECO:0000259" key="4">
    <source>
        <dbReference type="Pfam" id="PF02576"/>
    </source>
</evidence>
<dbReference type="GO" id="GO:0005829">
    <property type="term" value="C:cytosol"/>
    <property type="evidence" value="ECO:0007669"/>
    <property type="project" value="TreeGrafter"/>
</dbReference>
<dbReference type="PANTHER" id="PTHR33867">
    <property type="entry name" value="RIBOSOME MATURATION FACTOR RIMP"/>
    <property type="match status" value="1"/>
</dbReference>
<dbReference type="RefSeq" id="WP_109646688.1">
    <property type="nucleotide sequence ID" value="NZ_QGGB01000006.1"/>
</dbReference>
<dbReference type="Pfam" id="PF02576">
    <property type="entry name" value="RimP_N"/>
    <property type="match status" value="1"/>
</dbReference>
<comment type="subcellular location">
    <subcellularLocation>
        <location evidence="3">Cytoplasm</location>
    </subcellularLocation>
</comment>
<dbReference type="Gene3D" id="3.30.300.70">
    <property type="entry name" value="RimP-like superfamily, N-terminal"/>
    <property type="match status" value="1"/>
</dbReference>
<keyword evidence="1 3" id="KW-0963">Cytoplasm</keyword>
<dbReference type="SUPFAM" id="SSF75420">
    <property type="entry name" value="YhbC-like, N-terminal domain"/>
    <property type="match status" value="1"/>
</dbReference>
<name>A0A316TPM0_9BACT</name>
<dbReference type="InterPro" id="IPR028989">
    <property type="entry name" value="RimP_N"/>
</dbReference>
<protein>
    <recommendedName>
        <fullName evidence="3">Ribosome maturation factor RimP</fullName>
    </recommendedName>
</protein>
<evidence type="ECO:0000256" key="2">
    <source>
        <dbReference type="ARBA" id="ARBA00022517"/>
    </source>
</evidence>
<proteinExistence type="inferred from homology"/>
<keyword evidence="2 3" id="KW-0690">Ribosome biogenesis</keyword>
<feature type="domain" description="Ribosome maturation factor RimP N-terminal" evidence="4">
    <location>
        <begin position="12"/>
        <end position="83"/>
    </location>
</feature>
<accession>A0A316TPM0</accession>
<comment type="caution">
    <text evidence="5">The sequence shown here is derived from an EMBL/GenBank/DDBJ whole genome shotgun (WGS) entry which is preliminary data.</text>
</comment>
<evidence type="ECO:0000313" key="6">
    <source>
        <dbReference type="Proteomes" id="UP000245533"/>
    </source>
</evidence>
<dbReference type="HAMAP" id="MF_01077">
    <property type="entry name" value="RimP"/>
    <property type="match status" value="1"/>
</dbReference>
<dbReference type="OrthoDB" id="9789702at2"/>
<dbReference type="GO" id="GO:0006412">
    <property type="term" value="P:translation"/>
    <property type="evidence" value="ECO:0007669"/>
    <property type="project" value="TreeGrafter"/>
</dbReference>
<evidence type="ECO:0000256" key="1">
    <source>
        <dbReference type="ARBA" id="ARBA00022490"/>
    </source>
</evidence>
<sequence length="153" mass="17001">MSDQLTEQLKEIAKPVVEQEDMFLVDVEVKPASTKEIWILVDSESGGVNVDTCSRISRELAFLLEEENLINSAYRLNVSSPGLARPLSDSRQYLKNSGRRVKVKYKSGDDYLTVEGELTHVVNGTSFDVIADDGSHIKIGFSDVVETKVIPKI</sequence>
<comment type="similarity">
    <text evidence="3">Belongs to the RimP family.</text>
</comment>
<evidence type="ECO:0000256" key="3">
    <source>
        <dbReference type="HAMAP-Rule" id="MF_01077"/>
    </source>
</evidence>
<gene>
    <name evidence="3" type="primary">rimP</name>
    <name evidence="5" type="ORF">DDZ15_08625</name>
</gene>
<organism evidence="5 6">
    <name type="scientific">Rhodohalobacter mucosus</name>
    <dbReference type="NCBI Taxonomy" id="2079485"/>
    <lineage>
        <taxon>Bacteria</taxon>
        <taxon>Pseudomonadati</taxon>
        <taxon>Balneolota</taxon>
        <taxon>Balneolia</taxon>
        <taxon>Balneolales</taxon>
        <taxon>Balneolaceae</taxon>
        <taxon>Rhodohalobacter</taxon>
    </lineage>
</organism>